<keyword evidence="1" id="KW-0472">Membrane</keyword>
<sequence>MVPLSNLITALAVVRNRVPRMKASFHLPLCPKSQSLRGQELGASTTYSFSGSLIGLFSAPFLTPFFVSASFTDTSISGLSVSLLSSSVAPSYMLFFSSSSLIREMEFTLLVTGDLASSLISTFSKVLLVGLDLYVHEKRRGSALAAYFGFADEISNRLLRHKLEGCVLSSVLALVMIPLVRTLMVVEGKVLNDFPRFIGIIIVEFAADGVVNFALKMKGYMIIKNLDLKPTIDDIIPEFCGPSWWKELIKETSSKIIPCGAFFPCFHRQVQVSPQVLGNPRGVGFDPQTGVHEMSIRFAPTGWCRIKEVPHCSLRGDNGILVALVARFGVVSKSTDMILGSHGG</sequence>
<accession>A0A6L2J3Y9</accession>
<evidence type="ECO:0000313" key="2">
    <source>
        <dbReference type="EMBL" id="GEU31758.1"/>
    </source>
</evidence>
<feature type="transmembrane region" description="Helical" evidence="1">
    <location>
        <begin position="197"/>
        <end position="215"/>
    </location>
</feature>
<feature type="transmembrane region" description="Helical" evidence="1">
    <location>
        <begin position="165"/>
        <end position="185"/>
    </location>
</feature>
<feature type="transmembrane region" description="Helical" evidence="1">
    <location>
        <begin position="115"/>
        <end position="135"/>
    </location>
</feature>
<protein>
    <submittedName>
        <fullName evidence="2">Uncharacterized protein</fullName>
    </submittedName>
</protein>
<keyword evidence="1" id="KW-1133">Transmembrane helix</keyword>
<gene>
    <name evidence="2" type="ORF">Tci_003736</name>
</gene>
<reference evidence="2" key="1">
    <citation type="journal article" date="2019" name="Sci. Rep.">
        <title>Draft genome of Tanacetum cinerariifolium, the natural source of mosquito coil.</title>
        <authorList>
            <person name="Yamashiro T."/>
            <person name="Shiraishi A."/>
            <person name="Satake H."/>
            <person name="Nakayama K."/>
        </authorList>
    </citation>
    <scope>NUCLEOTIDE SEQUENCE</scope>
</reference>
<name>A0A6L2J3Y9_TANCI</name>
<comment type="caution">
    <text evidence="2">The sequence shown here is derived from an EMBL/GenBank/DDBJ whole genome shotgun (WGS) entry which is preliminary data.</text>
</comment>
<keyword evidence="1" id="KW-0812">Transmembrane</keyword>
<feature type="transmembrane region" description="Helical" evidence="1">
    <location>
        <begin position="76"/>
        <end position="95"/>
    </location>
</feature>
<dbReference type="AlphaFoldDB" id="A0A6L2J3Y9"/>
<evidence type="ECO:0000256" key="1">
    <source>
        <dbReference type="SAM" id="Phobius"/>
    </source>
</evidence>
<dbReference type="EMBL" id="BKCJ010000283">
    <property type="protein sequence ID" value="GEU31758.1"/>
    <property type="molecule type" value="Genomic_DNA"/>
</dbReference>
<organism evidence="2">
    <name type="scientific">Tanacetum cinerariifolium</name>
    <name type="common">Dalmatian daisy</name>
    <name type="synonym">Chrysanthemum cinerariifolium</name>
    <dbReference type="NCBI Taxonomy" id="118510"/>
    <lineage>
        <taxon>Eukaryota</taxon>
        <taxon>Viridiplantae</taxon>
        <taxon>Streptophyta</taxon>
        <taxon>Embryophyta</taxon>
        <taxon>Tracheophyta</taxon>
        <taxon>Spermatophyta</taxon>
        <taxon>Magnoliopsida</taxon>
        <taxon>eudicotyledons</taxon>
        <taxon>Gunneridae</taxon>
        <taxon>Pentapetalae</taxon>
        <taxon>asterids</taxon>
        <taxon>campanulids</taxon>
        <taxon>Asterales</taxon>
        <taxon>Asteraceae</taxon>
        <taxon>Asteroideae</taxon>
        <taxon>Anthemideae</taxon>
        <taxon>Anthemidinae</taxon>
        <taxon>Tanacetum</taxon>
    </lineage>
</organism>
<proteinExistence type="predicted"/>
<feature type="transmembrane region" description="Helical" evidence="1">
    <location>
        <begin position="47"/>
        <end position="69"/>
    </location>
</feature>